<gene>
    <name evidence="2" type="ORF">L484_004844</name>
</gene>
<keyword evidence="3" id="KW-1185">Reference proteome</keyword>
<keyword evidence="1" id="KW-0472">Membrane</keyword>
<organism evidence="2 3">
    <name type="scientific">Morus notabilis</name>
    <dbReference type="NCBI Taxonomy" id="981085"/>
    <lineage>
        <taxon>Eukaryota</taxon>
        <taxon>Viridiplantae</taxon>
        <taxon>Streptophyta</taxon>
        <taxon>Embryophyta</taxon>
        <taxon>Tracheophyta</taxon>
        <taxon>Spermatophyta</taxon>
        <taxon>Magnoliopsida</taxon>
        <taxon>eudicotyledons</taxon>
        <taxon>Gunneridae</taxon>
        <taxon>Pentapetalae</taxon>
        <taxon>rosids</taxon>
        <taxon>fabids</taxon>
        <taxon>Rosales</taxon>
        <taxon>Moraceae</taxon>
        <taxon>Moreae</taxon>
        <taxon>Morus</taxon>
    </lineage>
</organism>
<reference evidence="3" key="1">
    <citation type="submission" date="2013-01" db="EMBL/GenBank/DDBJ databases">
        <title>Draft Genome Sequence of a Mulberry Tree, Morus notabilis C.K. Schneid.</title>
        <authorList>
            <person name="He N."/>
            <person name="Zhao S."/>
        </authorList>
    </citation>
    <scope>NUCLEOTIDE SEQUENCE</scope>
</reference>
<keyword evidence="1" id="KW-1133">Transmembrane helix</keyword>
<evidence type="ECO:0000313" key="2">
    <source>
        <dbReference type="EMBL" id="EXC10945.1"/>
    </source>
</evidence>
<sequence length="70" mass="7864">MSMSFPIGHLATWCHIIGSLWIRRKKAMKCQRTTPRLTSASVHMAARGSSCSYVSVFLGGWHRVWKTCPG</sequence>
<evidence type="ECO:0000313" key="3">
    <source>
        <dbReference type="Proteomes" id="UP000030645"/>
    </source>
</evidence>
<proteinExistence type="predicted"/>
<protein>
    <submittedName>
        <fullName evidence="2">Uncharacterized protein</fullName>
    </submittedName>
</protein>
<dbReference type="Proteomes" id="UP000030645">
    <property type="component" value="Unassembled WGS sequence"/>
</dbReference>
<feature type="transmembrane region" description="Helical" evidence="1">
    <location>
        <begin position="6"/>
        <end position="22"/>
    </location>
</feature>
<name>W9S2M9_9ROSA</name>
<accession>W9S2M9</accession>
<dbReference type="AlphaFoldDB" id="W9S2M9"/>
<evidence type="ECO:0000256" key="1">
    <source>
        <dbReference type="SAM" id="Phobius"/>
    </source>
</evidence>
<keyword evidence="1" id="KW-0812">Transmembrane</keyword>
<dbReference type="EMBL" id="KE345664">
    <property type="protein sequence ID" value="EXC10945.1"/>
    <property type="molecule type" value="Genomic_DNA"/>
</dbReference>